<proteinExistence type="predicted"/>
<evidence type="ECO:0000256" key="1">
    <source>
        <dbReference type="SAM" id="Phobius"/>
    </source>
</evidence>
<dbReference type="AlphaFoldDB" id="A0AAJ4R6V5"/>
<name>A0AAJ4R6V5_9EURY</name>
<dbReference type="RefSeq" id="WP_075937606.1">
    <property type="nucleotide sequence ID" value="NZ_BDJH01000002.1"/>
</dbReference>
<sequence>MVSSRRRFRLTDIAQQVVGGFLLAGPFVVTAEVWQLASEMSALQGALAVFLVFAIGYGALYKADSDRDPDREREVAGVPVRFVSLMLVSFGSVAILALVFDAPGTFFAEFGVEAGDQLAAGARAIAIGAIFSVVGAATADTVF</sequence>
<keyword evidence="1" id="KW-0812">Transmembrane</keyword>
<evidence type="ECO:0000313" key="2">
    <source>
        <dbReference type="EMBL" id="RNJ25350.1"/>
    </source>
</evidence>
<feature type="transmembrane region" description="Helical" evidence="1">
    <location>
        <begin position="120"/>
        <end position="139"/>
    </location>
</feature>
<comment type="caution">
    <text evidence="2">The sequence shown here is derived from an EMBL/GenBank/DDBJ whole genome shotgun (WGS) entry which is preliminary data.</text>
</comment>
<gene>
    <name evidence="2" type="ORF">Nmn1133_00635</name>
</gene>
<dbReference type="Proteomes" id="UP000270581">
    <property type="component" value="Unassembled WGS sequence"/>
</dbReference>
<accession>A0AAJ4R6V5</accession>
<keyword evidence="3" id="KW-1185">Reference proteome</keyword>
<keyword evidence="1" id="KW-1133">Transmembrane helix</keyword>
<protein>
    <submittedName>
        <fullName evidence="2">DUF2391 domain-containing protein</fullName>
    </submittedName>
</protein>
<feature type="transmembrane region" description="Helical" evidence="1">
    <location>
        <begin position="41"/>
        <end position="61"/>
    </location>
</feature>
<feature type="transmembrane region" description="Helical" evidence="1">
    <location>
        <begin position="82"/>
        <end position="100"/>
    </location>
</feature>
<organism evidence="2 3">
    <name type="scientific">Halosegnis longus</name>
    <dbReference type="NCBI Taxonomy" id="2216012"/>
    <lineage>
        <taxon>Archaea</taxon>
        <taxon>Methanobacteriati</taxon>
        <taxon>Methanobacteriota</taxon>
        <taxon>Stenosarchaea group</taxon>
        <taxon>Halobacteria</taxon>
        <taxon>Halobacteriales</taxon>
        <taxon>Natronomonadaceae</taxon>
        <taxon>Halosegnis</taxon>
    </lineage>
</organism>
<dbReference type="EMBL" id="RJJC01000001">
    <property type="protein sequence ID" value="RNJ25350.1"/>
    <property type="molecule type" value="Genomic_DNA"/>
</dbReference>
<evidence type="ECO:0000313" key="3">
    <source>
        <dbReference type="Proteomes" id="UP000270581"/>
    </source>
</evidence>
<keyword evidence="1" id="KW-0472">Membrane</keyword>
<reference evidence="2 3" key="1">
    <citation type="submission" date="2018-11" db="EMBL/GenBank/DDBJ databases">
        <title>Genome sequences of Natronomonas sp. CBA1133.</title>
        <authorList>
            <person name="Roh S.W."/>
            <person name="Cha I.-T."/>
        </authorList>
    </citation>
    <scope>NUCLEOTIDE SEQUENCE [LARGE SCALE GENOMIC DNA]</scope>
    <source>
        <strain evidence="2 3">CBA1133</strain>
    </source>
</reference>